<feature type="region of interest" description="Disordered" evidence="12">
    <location>
        <begin position="283"/>
        <end position="303"/>
    </location>
</feature>
<keyword evidence="5 10" id="KW-0812">Transmembrane</keyword>
<feature type="domain" description="TonB-dependent receptor-like beta-barrel" evidence="14">
    <location>
        <begin position="289"/>
        <end position="652"/>
    </location>
</feature>
<name>A0A261QVU5_9BORD</name>
<evidence type="ECO:0000259" key="14">
    <source>
        <dbReference type="Pfam" id="PF00593"/>
    </source>
</evidence>
<dbReference type="SUPFAM" id="SSF56935">
    <property type="entry name" value="Porins"/>
    <property type="match status" value="1"/>
</dbReference>
<protein>
    <submittedName>
        <fullName evidence="16">TonB-dependent receptor</fullName>
    </submittedName>
</protein>
<dbReference type="Pfam" id="PF07715">
    <property type="entry name" value="Plug"/>
    <property type="match status" value="1"/>
</dbReference>
<evidence type="ECO:0000313" key="17">
    <source>
        <dbReference type="Proteomes" id="UP000216947"/>
    </source>
</evidence>
<evidence type="ECO:0000256" key="12">
    <source>
        <dbReference type="SAM" id="MobiDB-lite"/>
    </source>
</evidence>
<gene>
    <name evidence="16" type="ORF">CAL19_17695</name>
</gene>
<evidence type="ECO:0000256" key="13">
    <source>
        <dbReference type="SAM" id="SignalP"/>
    </source>
</evidence>
<dbReference type="GO" id="GO:0044718">
    <property type="term" value="P:siderophore transmembrane transport"/>
    <property type="evidence" value="ECO:0007669"/>
    <property type="project" value="TreeGrafter"/>
</dbReference>
<feature type="signal peptide" evidence="13">
    <location>
        <begin position="1"/>
        <end position="23"/>
    </location>
</feature>
<comment type="caution">
    <text evidence="16">The sequence shown here is derived from an EMBL/GenBank/DDBJ whole genome shotgun (WGS) entry which is preliminary data.</text>
</comment>
<comment type="similarity">
    <text evidence="2 10 11">Belongs to the TonB-dependent receptor family.</text>
</comment>
<evidence type="ECO:0000256" key="2">
    <source>
        <dbReference type="ARBA" id="ARBA00009810"/>
    </source>
</evidence>
<dbReference type="AlphaFoldDB" id="A0A261QVU5"/>
<evidence type="ECO:0000256" key="6">
    <source>
        <dbReference type="ARBA" id="ARBA00023077"/>
    </source>
</evidence>
<evidence type="ECO:0000256" key="10">
    <source>
        <dbReference type="PROSITE-ProRule" id="PRU01360"/>
    </source>
</evidence>
<evidence type="ECO:0000256" key="3">
    <source>
        <dbReference type="ARBA" id="ARBA00022448"/>
    </source>
</evidence>
<dbReference type="PROSITE" id="PS52016">
    <property type="entry name" value="TONB_DEPENDENT_REC_3"/>
    <property type="match status" value="1"/>
</dbReference>
<feature type="chain" id="PRO_5012221422" evidence="13">
    <location>
        <begin position="24"/>
        <end position="683"/>
    </location>
</feature>
<evidence type="ECO:0000256" key="4">
    <source>
        <dbReference type="ARBA" id="ARBA00022452"/>
    </source>
</evidence>
<dbReference type="Proteomes" id="UP000216947">
    <property type="component" value="Unassembled WGS sequence"/>
</dbReference>
<accession>A0A261QVU5</accession>
<dbReference type="Pfam" id="PF00593">
    <property type="entry name" value="TonB_dep_Rec_b-barrel"/>
    <property type="match status" value="1"/>
</dbReference>
<dbReference type="InterPro" id="IPR000531">
    <property type="entry name" value="Beta-barrel_TonB"/>
</dbReference>
<keyword evidence="17" id="KW-1185">Reference proteome</keyword>
<dbReference type="Gene3D" id="2.170.130.10">
    <property type="entry name" value="TonB-dependent receptor, plug domain"/>
    <property type="match status" value="1"/>
</dbReference>
<comment type="subcellular location">
    <subcellularLocation>
        <location evidence="1 10">Cell outer membrane</location>
        <topology evidence="1 10">Multi-pass membrane protein</topology>
    </subcellularLocation>
</comment>
<dbReference type="PANTHER" id="PTHR30069:SF40">
    <property type="entry name" value="TONB-DEPENDENT RECEPTOR NMB0964-RELATED"/>
    <property type="match status" value="1"/>
</dbReference>
<evidence type="ECO:0000256" key="11">
    <source>
        <dbReference type="RuleBase" id="RU003357"/>
    </source>
</evidence>
<proteinExistence type="inferred from homology"/>
<feature type="domain" description="TonB-dependent receptor plug" evidence="15">
    <location>
        <begin position="52"/>
        <end position="155"/>
    </location>
</feature>
<keyword evidence="13" id="KW-0732">Signal</keyword>
<dbReference type="PANTHER" id="PTHR30069">
    <property type="entry name" value="TONB-DEPENDENT OUTER MEMBRANE RECEPTOR"/>
    <property type="match status" value="1"/>
</dbReference>
<evidence type="ECO:0000259" key="15">
    <source>
        <dbReference type="Pfam" id="PF07715"/>
    </source>
</evidence>
<evidence type="ECO:0000256" key="8">
    <source>
        <dbReference type="ARBA" id="ARBA00023170"/>
    </source>
</evidence>
<dbReference type="InterPro" id="IPR012910">
    <property type="entry name" value="Plug_dom"/>
</dbReference>
<dbReference type="RefSeq" id="WP_094797556.1">
    <property type="nucleotide sequence ID" value="NZ_NEVK01000008.1"/>
</dbReference>
<dbReference type="GO" id="GO:0009279">
    <property type="term" value="C:cell outer membrane"/>
    <property type="evidence" value="ECO:0007669"/>
    <property type="project" value="UniProtKB-SubCell"/>
</dbReference>
<keyword evidence="9 10" id="KW-0998">Cell outer membrane</keyword>
<organism evidence="16 17">
    <name type="scientific">Bordetella genomosp. 7</name>
    <dbReference type="NCBI Taxonomy" id="1416805"/>
    <lineage>
        <taxon>Bacteria</taxon>
        <taxon>Pseudomonadati</taxon>
        <taxon>Pseudomonadota</taxon>
        <taxon>Betaproteobacteria</taxon>
        <taxon>Burkholderiales</taxon>
        <taxon>Alcaligenaceae</taxon>
        <taxon>Bordetella</taxon>
    </lineage>
</organism>
<evidence type="ECO:0000256" key="9">
    <source>
        <dbReference type="ARBA" id="ARBA00023237"/>
    </source>
</evidence>
<evidence type="ECO:0000313" key="16">
    <source>
        <dbReference type="EMBL" id="OZI16512.1"/>
    </source>
</evidence>
<keyword evidence="6 11" id="KW-0798">TonB box</keyword>
<dbReference type="GO" id="GO:0015344">
    <property type="term" value="F:siderophore uptake transmembrane transporter activity"/>
    <property type="evidence" value="ECO:0007669"/>
    <property type="project" value="TreeGrafter"/>
</dbReference>
<dbReference type="EMBL" id="NEVK01000008">
    <property type="protein sequence ID" value="OZI16512.1"/>
    <property type="molecule type" value="Genomic_DNA"/>
</dbReference>
<reference evidence="17" key="1">
    <citation type="submission" date="2017-05" db="EMBL/GenBank/DDBJ databases">
        <title>Complete and WGS of Bordetella genogroups.</title>
        <authorList>
            <person name="Spilker T."/>
            <person name="Lipuma J."/>
        </authorList>
    </citation>
    <scope>NUCLEOTIDE SEQUENCE [LARGE SCALE GENOMIC DNA]</scope>
    <source>
        <strain evidence="17">AU18089</strain>
    </source>
</reference>
<dbReference type="InterPro" id="IPR036942">
    <property type="entry name" value="Beta-barrel_TonB_sf"/>
</dbReference>
<dbReference type="InterPro" id="IPR037066">
    <property type="entry name" value="Plug_dom_sf"/>
</dbReference>
<sequence length="683" mass="74039">MQIRPLPLAAGLVLGLAYPVVQARQAPAEPPEAATLPPITVSASALGLDTLSMAQPAVVLDGQALFERRQDTLGDTLGGLPGIHSDTFGGGASRPVIRGQTAPRVKVLSDGSEVMDASGISPDHAVTVEPLLADRIEVLRGPATLLYGGGAIGGVVNVLDRKIPTVVPERGVQAEAEVRGATGTGERAGVVGITAGKDEFAVRIEGLKRRTSDYDVPDWPGGELAGSYSRASQGSVGLSWITPRGYVGVAYTYLESKYGLPGHNHEYEGCHPHGTHLHCGGHGHDDHDHDHDHEEGEAAPYTKLRSNRLDLRAEYTDPFPGFEKIRLRAGLTDYQHKEIEGGVVGTTFKNRGYDARVELEHKPVHGWRGVLGIQNAYSDFSAEGEEAFLPRSDTQSTGVFLLEEYRWGDWRFEVGARQDWQRISPEGGQPRSSQSATSVSAAAIWDFAPQYAVALSLSRSQRLPTAQELYADGVHLATNTYEIGNPDLGKETSHNIDLTLRKHAGDTTFSVSAFHNRVRNYIYANTLDQYEDFRLIEYSQRDAEFTGLEGEVRHQFSKVFSAAVFGDYVRGKLTGGHGNLPRIPAARLGVRADATWRQWSGGVEYAHVFRQDDLAAYESGTPGYDMVNAVVSYGGKLADGAAYDVYLRGTNLLDKLAYNHASFIAKAAPLPGRSVLLGLRVTY</sequence>
<dbReference type="Gene3D" id="2.40.170.20">
    <property type="entry name" value="TonB-dependent receptor, beta-barrel domain"/>
    <property type="match status" value="1"/>
</dbReference>
<keyword evidence="7 10" id="KW-0472">Membrane</keyword>
<evidence type="ECO:0000256" key="1">
    <source>
        <dbReference type="ARBA" id="ARBA00004571"/>
    </source>
</evidence>
<keyword evidence="3 10" id="KW-0813">Transport</keyword>
<evidence type="ECO:0000256" key="5">
    <source>
        <dbReference type="ARBA" id="ARBA00022692"/>
    </source>
</evidence>
<feature type="compositionally biased region" description="Basic and acidic residues" evidence="12">
    <location>
        <begin position="283"/>
        <end position="296"/>
    </location>
</feature>
<evidence type="ECO:0000256" key="7">
    <source>
        <dbReference type="ARBA" id="ARBA00023136"/>
    </source>
</evidence>
<keyword evidence="4 10" id="KW-1134">Transmembrane beta strand</keyword>
<keyword evidence="8 16" id="KW-0675">Receptor</keyword>
<dbReference type="InterPro" id="IPR039426">
    <property type="entry name" value="TonB-dep_rcpt-like"/>
</dbReference>